<feature type="compositionally biased region" description="Gly residues" evidence="1">
    <location>
        <begin position="74"/>
        <end position="84"/>
    </location>
</feature>
<dbReference type="EMBL" id="CP020569">
    <property type="protein sequence ID" value="ARF53245.1"/>
    <property type="molecule type" value="Genomic_DNA"/>
</dbReference>
<dbReference type="Proteomes" id="UP000192726">
    <property type="component" value="Chromosome"/>
</dbReference>
<dbReference type="AlphaFoldDB" id="A0A1V0TJX6"/>
<name>A0A1V0TJX6_9ACTN</name>
<keyword evidence="3" id="KW-1185">Reference proteome</keyword>
<dbReference type="STRING" id="553510.B1H19_02865"/>
<evidence type="ECO:0000256" key="1">
    <source>
        <dbReference type="SAM" id="MobiDB-lite"/>
    </source>
</evidence>
<accession>A0A1V0TJX6</accession>
<reference evidence="2 3" key="1">
    <citation type="submission" date="2017-04" db="EMBL/GenBank/DDBJ databases">
        <title>Complete Genome Sequence of Streptomyces gilvosporeus F607, a Capable Producer of Natamycin.</title>
        <authorList>
            <person name="Zong G."/>
            <person name="Zhong C."/>
            <person name="Fu J."/>
            <person name="Qin R."/>
            <person name="Cao G."/>
        </authorList>
    </citation>
    <scope>NUCLEOTIDE SEQUENCE [LARGE SCALE GENOMIC DNA]</scope>
    <source>
        <strain evidence="2 3">F607</strain>
    </source>
</reference>
<proteinExistence type="predicted"/>
<sequence>MGKIIRGGSALLPLDISTYPPELNIGHPDPVTLKVTVGADITGTVLCDKLTVRLRIGEGGSAWTANRGALKSGVTGGESPGQGDGWTPEDGYDDGEWQVFVFDPTTQARFDGTWKLTLNIFNIELNDAPGWAELQVVEQTSTGGPTSAKTTNAQVQKAPDTFVFHSFHPEHIMVGNGDRAKLEWQGTQDAAYTMFWDKNEEQLQFGPSKPFGEWLSPALHEPTGFMLQARYTKDGKTFERTLTTSVGVVDPDLTVTNLTVLGALTADGEVTTTGTLTSKGALTAKSGLTASGGVTAFGGITATDGIVRIRDLRGPYGEHLTIDSPTDFLAGDDVTVAASLTTNGSFYPTGGMTATGDIVRIKDLRGPYGQWLKINSSTEFLPDNDVLVNGGLETKGTLTTNGATDLASRPQQCGLTWNTTRGWTAPTTGLAIAEVRCGGGDRNPMVTITSDGQSVDASTFKFNDPVRPGYSVAVLAIRKGADFSVWFGDAGGDGGPDWKAAWFTWVPFGVGALDM</sequence>
<evidence type="ECO:0000313" key="3">
    <source>
        <dbReference type="Proteomes" id="UP000192726"/>
    </source>
</evidence>
<gene>
    <name evidence="2" type="ORF">B1H19_02865</name>
</gene>
<dbReference type="OrthoDB" id="4147066at2"/>
<feature type="region of interest" description="Disordered" evidence="1">
    <location>
        <begin position="69"/>
        <end position="90"/>
    </location>
</feature>
<dbReference type="RefSeq" id="WP_083102675.1">
    <property type="nucleotide sequence ID" value="NZ_CP020569.1"/>
</dbReference>
<protein>
    <submittedName>
        <fullName evidence="2">Uncharacterized protein</fullName>
    </submittedName>
</protein>
<evidence type="ECO:0000313" key="2">
    <source>
        <dbReference type="EMBL" id="ARF53245.1"/>
    </source>
</evidence>
<dbReference type="KEGG" id="sgv:B1H19_02865"/>
<organism evidence="2 3">
    <name type="scientific">Streptomyces gilvosporeus</name>
    <dbReference type="NCBI Taxonomy" id="553510"/>
    <lineage>
        <taxon>Bacteria</taxon>
        <taxon>Bacillati</taxon>
        <taxon>Actinomycetota</taxon>
        <taxon>Actinomycetes</taxon>
        <taxon>Kitasatosporales</taxon>
        <taxon>Streptomycetaceae</taxon>
        <taxon>Streptomyces</taxon>
    </lineage>
</organism>